<proteinExistence type="predicted"/>
<comment type="caution">
    <text evidence="1">The sequence shown here is derived from an EMBL/GenBank/DDBJ whole genome shotgun (WGS) entry which is preliminary data.</text>
</comment>
<gene>
    <name evidence="1" type="ORF">SCF082_LOCUS10966</name>
</gene>
<sequence>MGLQLPHIYAAGNCSGKNLTPIEAEIQCIATEKRTTYLVAIALSDILALSSMTILSFAAWVLPAFLVMHFLSTFVLILVAICRGADQRNLRLRINAIVQAASQWGCGQTGARVTFVVCSFVVILTILYVKSCGDEASANFWMLDWQILGALPQLGSD</sequence>
<keyword evidence="2" id="KW-1185">Reference proteome</keyword>
<name>A0ABP0J9T7_9DINO</name>
<evidence type="ECO:0000313" key="1">
    <source>
        <dbReference type="EMBL" id="CAK9011127.1"/>
    </source>
</evidence>
<dbReference type="EMBL" id="CAXAMM010006458">
    <property type="protein sequence ID" value="CAK9011127.1"/>
    <property type="molecule type" value="Genomic_DNA"/>
</dbReference>
<organism evidence="1 2">
    <name type="scientific">Durusdinium trenchii</name>
    <dbReference type="NCBI Taxonomy" id="1381693"/>
    <lineage>
        <taxon>Eukaryota</taxon>
        <taxon>Sar</taxon>
        <taxon>Alveolata</taxon>
        <taxon>Dinophyceae</taxon>
        <taxon>Suessiales</taxon>
        <taxon>Symbiodiniaceae</taxon>
        <taxon>Durusdinium</taxon>
    </lineage>
</organism>
<evidence type="ECO:0000313" key="2">
    <source>
        <dbReference type="Proteomes" id="UP001642464"/>
    </source>
</evidence>
<protein>
    <submittedName>
        <fullName evidence="1">Uncharacterized protein</fullName>
    </submittedName>
</protein>
<dbReference type="Proteomes" id="UP001642464">
    <property type="component" value="Unassembled WGS sequence"/>
</dbReference>
<reference evidence="1 2" key="1">
    <citation type="submission" date="2024-02" db="EMBL/GenBank/DDBJ databases">
        <authorList>
            <person name="Chen Y."/>
            <person name="Shah S."/>
            <person name="Dougan E. K."/>
            <person name="Thang M."/>
            <person name="Chan C."/>
        </authorList>
    </citation>
    <scope>NUCLEOTIDE SEQUENCE [LARGE SCALE GENOMIC DNA]</scope>
</reference>
<accession>A0ABP0J9T7</accession>